<keyword evidence="2" id="KW-1185">Reference proteome</keyword>
<evidence type="ECO:0000313" key="2">
    <source>
        <dbReference type="Proteomes" id="UP000510721"/>
    </source>
</evidence>
<gene>
    <name evidence="1" type="ORF">FKV68_30775</name>
</gene>
<dbReference type="KEGG" id="emx:FKV68_30775"/>
<evidence type="ECO:0000313" key="1">
    <source>
        <dbReference type="EMBL" id="QLL65677.1"/>
    </source>
</evidence>
<dbReference type="AlphaFoldDB" id="A0A859QU70"/>
<proteinExistence type="predicted"/>
<keyword evidence="1" id="KW-0614">Plasmid</keyword>
<dbReference type="RefSeq" id="WP_245182030.1">
    <property type="nucleotide sequence ID" value="NZ_CP041241.1"/>
</dbReference>
<dbReference type="EMBL" id="CP041241">
    <property type="protein sequence ID" value="QLL65677.1"/>
    <property type="molecule type" value="Genomic_DNA"/>
</dbReference>
<geneLocation type="plasmid" evidence="2">
    <name>pemeittgr7c</name>
</geneLocation>
<dbReference type="Proteomes" id="UP000510721">
    <property type="component" value="Plasmid pEmeITTGR7c"/>
</dbReference>
<protein>
    <submittedName>
        <fullName evidence="1">Uncharacterized protein</fullName>
    </submittedName>
</protein>
<name>A0A859QU70_9HYPH</name>
<organism evidence="1 2">
    <name type="scientific">Sinorhizobium mexicanum</name>
    <dbReference type="NCBI Taxonomy" id="375549"/>
    <lineage>
        <taxon>Bacteria</taxon>
        <taxon>Pseudomonadati</taxon>
        <taxon>Pseudomonadota</taxon>
        <taxon>Alphaproteobacteria</taxon>
        <taxon>Hyphomicrobiales</taxon>
        <taxon>Rhizobiaceae</taxon>
        <taxon>Sinorhizobium/Ensifer group</taxon>
        <taxon>Sinorhizobium</taxon>
    </lineage>
</organism>
<sequence length="59" mass="6392">MHDRDNYGHPERRASTGLPLGIMLLSMLAIGAYLLVGGALLDDENQDVVVYVPRVSAPN</sequence>
<reference evidence="1 2" key="1">
    <citation type="submission" date="2019-06" db="EMBL/GenBank/DDBJ databases">
        <title>Complete genome sequence of Ensifer mexicanus ITTG R7 isolated from nodules of Acacia angustissima (Mill.) Kuntze.</title>
        <authorList>
            <person name="Rincon-Rosales R."/>
            <person name="Rogel M.A."/>
            <person name="Guerrero G."/>
            <person name="Rincon-Molina C.I."/>
            <person name="Lopez-Lopez A."/>
            <person name="Martinez-Romero E."/>
        </authorList>
    </citation>
    <scope>NUCLEOTIDE SEQUENCE [LARGE SCALE GENOMIC DNA]</scope>
    <source>
        <strain evidence="1 2">ITTG R7</strain>
        <plasmid evidence="2">pemeittgr7c</plasmid>
    </source>
</reference>
<accession>A0A859QU70</accession>